<name>A0A8H6SH48_MYCCL</name>
<dbReference type="AlphaFoldDB" id="A0A8H6SH48"/>
<feature type="compositionally biased region" description="Polar residues" evidence="1">
    <location>
        <begin position="225"/>
        <end position="241"/>
    </location>
</feature>
<evidence type="ECO:0008006" key="4">
    <source>
        <dbReference type="Google" id="ProtNLM"/>
    </source>
</evidence>
<keyword evidence="3" id="KW-1185">Reference proteome</keyword>
<feature type="region of interest" description="Disordered" evidence="1">
    <location>
        <begin position="21"/>
        <end position="44"/>
    </location>
</feature>
<sequence length="722" mass="79322">MAPPRPSLDLHSAKHLITRYEELSSPIKPPLTPPKQQLKKDKSPLRQSLRNLLAVLKKGSGMRNGKSKLQESTTCPAVVADAHTEKQPTPSTMTLPVLPVLSTPASFPTTTASLTGSLYYLYRPPNSSASWILCSATLRDDSVHLVWPDTSSHSIFLRRCADVRSMMLDELDKDERALIPADIDDLKIFQVGLEGESVEKFGTVSIRERARWVSAIWDVILPSGSTTGSSVRTESSQSTTYEIPLVRRNTTRALPPLPESPLSPARSSRLAISTSTYPPSGLDSPSSSRSKSPSIANLSHLSVVKNRLAQIESKQESQSVPSSPSPFNKNPSPNTRNRPLHIEIPERPVTSAIASPTSILDSYGFASALPSEIQHEFVPSPLPAGTVPPEQEVILREIQQMLSDVAEQAVETHRGVTCMQTQMSAPPAPAPELRSISRTLGDVEHKLRSDIPYILKALADIQAAQEGPEIKDHMRQLVEAPLGICMEKLDQILAMLKEEETHRGIQSQQQMDSVRYLNELNSWLETFVNGGTAQIQLVAANVEKLCHELGCTSNADNNTQPNILAELRNLLAAGQMRDHLEALQHSVNNLAAMVASDSRGGFTPQTVANLIEKQRHDQEGLLRALAAELSNEIRGERLRFVDAMKEATAINVQMHVEELKKTLNREVRADLVAYYSKQRPVAAAPTSCAPGQIYHHQQQRMVPGPPGPRGMPDSRYAGHYPQ</sequence>
<dbReference type="EMBL" id="JACAZE010000015">
    <property type="protein sequence ID" value="KAF7298227.1"/>
    <property type="molecule type" value="Genomic_DNA"/>
</dbReference>
<feature type="region of interest" description="Disordered" evidence="1">
    <location>
        <begin position="311"/>
        <end position="340"/>
    </location>
</feature>
<evidence type="ECO:0000313" key="2">
    <source>
        <dbReference type="EMBL" id="KAF7298227.1"/>
    </source>
</evidence>
<evidence type="ECO:0000313" key="3">
    <source>
        <dbReference type="Proteomes" id="UP000613580"/>
    </source>
</evidence>
<feature type="region of interest" description="Disordered" evidence="1">
    <location>
        <begin position="225"/>
        <end position="296"/>
    </location>
</feature>
<feature type="compositionally biased region" description="Low complexity" evidence="1">
    <location>
        <begin position="316"/>
        <end position="334"/>
    </location>
</feature>
<comment type="caution">
    <text evidence="2">The sequence shown here is derived from an EMBL/GenBank/DDBJ whole genome shotgun (WGS) entry which is preliminary data.</text>
</comment>
<reference evidence="2" key="1">
    <citation type="submission" date="2020-05" db="EMBL/GenBank/DDBJ databases">
        <title>Mycena genomes resolve the evolution of fungal bioluminescence.</title>
        <authorList>
            <person name="Tsai I.J."/>
        </authorList>
    </citation>
    <scope>NUCLEOTIDE SEQUENCE</scope>
    <source>
        <strain evidence="2">110903Hualien_Pintung</strain>
    </source>
</reference>
<organism evidence="2 3">
    <name type="scientific">Mycena chlorophos</name>
    <name type="common">Agaric fungus</name>
    <name type="synonym">Agaricus chlorophos</name>
    <dbReference type="NCBI Taxonomy" id="658473"/>
    <lineage>
        <taxon>Eukaryota</taxon>
        <taxon>Fungi</taxon>
        <taxon>Dikarya</taxon>
        <taxon>Basidiomycota</taxon>
        <taxon>Agaricomycotina</taxon>
        <taxon>Agaricomycetes</taxon>
        <taxon>Agaricomycetidae</taxon>
        <taxon>Agaricales</taxon>
        <taxon>Marasmiineae</taxon>
        <taxon>Mycenaceae</taxon>
        <taxon>Mycena</taxon>
    </lineage>
</organism>
<gene>
    <name evidence="2" type="ORF">HMN09_01044700</name>
</gene>
<dbReference type="OrthoDB" id="2261329at2759"/>
<dbReference type="Proteomes" id="UP000613580">
    <property type="component" value="Unassembled WGS sequence"/>
</dbReference>
<feature type="region of interest" description="Disordered" evidence="1">
    <location>
        <begin position="698"/>
        <end position="722"/>
    </location>
</feature>
<proteinExistence type="predicted"/>
<protein>
    <recommendedName>
        <fullName evidence="4">PH domain-containing protein</fullName>
    </recommendedName>
</protein>
<feature type="compositionally biased region" description="Low complexity" evidence="1">
    <location>
        <begin position="262"/>
        <end position="271"/>
    </location>
</feature>
<accession>A0A8H6SH48</accession>
<evidence type="ECO:0000256" key="1">
    <source>
        <dbReference type="SAM" id="MobiDB-lite"/>
    </source>
</evidence>
<feature type="compositionally biased region" description="Low complexity" evidence="1">
    <location>
        <begin position="278"/>
        <end position="294"/>
    </location>
</feature>